<feature type="region of interest" description="Disordered" evidence="5">
    <location>
        <begin position="400"/>
        <end position="448"/>
    </location>
</feature>
<feature type="compositionally biased region" description="Basic and acidic residues" evidence="5">
    <location>
        <begin position="123"/>
        <end position="136"/>
    </location>
</feature>
<feature type="compositionally biased region" description="Basic and acidic residues" evidence="5">
    <location>
        <begin position="582"/>
        <end position="591"/>
    </location>
</feature>
<gene>
    <name evidence="7" type="ORF">INT47_001757</name>
</gene>
<evidence type="ECO:0000313" key="7">
    <source>
        <dbReference type="EMBL" id="KAG2212396.1"/>
    </source>
</evidence>
<feature type="region of interest" description="Disordered" evidence="5">
    <location>
        <begin position="466"/>
        <end position="604"/>
    </location>
</feature>
<dbReference type="GO" id="GO:0045944">
    <property type="term" value="P:positive regulation of transcription by RNA polymerase II"/>
    <property type="evidence" value="ECO:0007669"/>
    <property type="project" value="TreeGrafter"/>
</dbReference>
<feature type="compositionally biased region" description="Low complexity" evidence="5">
    <location>
        <begin position="348"/>
        <end position="364"/>
    </location>
</feature>
<comment type="similarity">
    <text evidence="1">Belongs to the EFG1/PHD1/stuA family.</text>
</comment>
<dbReference type="GO" id="GO:0005634">
    <property type="term" value="C:nucleus"/>
    <property type="evidence" value="ECO:0007669"/>
    <property type="project" value="TreeGrafter"/>
</dbReference>
<evidence type="ECO:0000256" key="2">
    <source>
        <dbReference type="ARBA" id="ARBA00023015"/>
    </source>
</evidence>
<proteinExistence type="inferred from homology"/>
<feature type="compositionally biased region" description="Polar residues" evidence="5">
    <location>
        <begin position="592"/>
        <end position="604"/>
    </location>
</feature>
<dbReference type="PROSITE" id="PS51299">
    <property type="entry name" value="HTH_APSES"/>
    <property type="match status" value="1"/>
</dbReference>
<evidence type="ECO:0000256" key="4">
    <source>
        <dbReference type="ARBA" id="ARBA00023163"/>
    </source>
</evidence>
<dbReference type="EMBL" id="JAEPRD010000006">
    <property type="protein sequence ID" value="KAG2212396.1"/>
    <property type="molecule type" value="Genomic_DNA"/>
</dbReference>
<dbReference type="SMART" id="SM01252">
    <property type="entry name" value="KilA-N"/>
    <property type="match status" value="1"/>
</dbReference>
<feature type="compositionally biased region" description="Polar residues" evidence="5">
    <location>
        <begin position="488"/>
        <end position="507"/>
    </location>
</feature>
<keyword evidence="4" id="KW-0804">Transcription</keyword>
<feature type="compositionally biased region" description="Low complexity" evidence="5">
    <location>
        <begin position="96"/>
        <end position="113"/>
    </location>
</feature>
<dbReference type="GO" id="GO:0003700">
    <property type="term" value="F:DNA-binding transcription factor activity"/>
    <property type="evidence" value="ECO:0007669"/>
    <property type="project" value="TreeGrafter"/>
</dbReference>
<feature type="compositionally biased region" description="Low complexity" evidence="5">
    <location>
        <begin position="51"/>
        <end position="70"/>
    </location>
</feature>
<feature type="region of interest" description="Disordered" evidence="5">
    <location>
        <begin position="1"/>
        <end position="145"/>
    </location>
</feature>
<dbReference type="InterPro" id="IPR036887">
    <property type="entry name" value="HTH_APSES_sf"/>
</dbReference>
<organism evidence="7 8">
    <name type="scientific">Mucor saturninus</name>
    <dbReference type="NCBI Taxonomy" id="64648"/>
    <lineage>
        <taxon>Eukaryota</taxon>
        <taxon>Fungi</taxon>
        <taxon>Fungi incertae sedis</taxon>
        <taxon>Mucoromycota</taxon>
        <taxon>Mucoromycotina</taxon>
        <taxon>Mucoromycetes</taxon>
        <taxon>Mucorales</taxon>
        <taxon>Mucorineae</taxon>
        <taxon>Mucoraceae</taxon>
        <taxon>Mucor</taxon>
    </lineage>
</organism>
<name>A0A8H7RJQ9_9FUNG</name>
<evidence type="ECO:0000256" key="3">
    <source>
        <dbReference type="ARBA" id="ARBA00023125"/>
    </source>
</evidence>
<dbReference type="GO" id="GO:0043565">
    <property type="term" value="F:sequence-specific DNA binding"/>
    <property type="evidence" value="ECO:0007669"/>
    <property type="project" value="TreeGrafter"/>
</dbReference>
<evidence type="ECO:0000256" key="5">
    <source>
        <dbReference type="SAM" id="MobiDB-lite"/>
    </source>
</evidence>
<dbReference type="InterPro" id="IPR018004">
    <property type="entry name" value="KilA/APSES_HTH"/>
</dbReference>
<sequence length="604" mass="65961">MNLSRDNANAHPLGRPASMPSLYSSNNNHHFEKSNTAEEDTNHEMIHTSRNSLDSGNNDNNGGSYANAGSWQQHNNGWNHNNNSSSSSPPPPPPSMNMTNSNNHHPTPPSSSSAVQPTRPSSFHHDLPAINYDHKQSPSMSSSATNNTMISAYNSPTYFVSPTSANSTTPAHHHSSGYSAYGMTSSSNNMPNQTRHSLAARPKLTTTLWEDEGTICYQVDANGICVARRQDNDMINGTKLLNVAGMSRGKRDGILKNEKGRVVVKVGAMHLKGVWITFARAKLLAAQYKIQEILYPLFVDDPSVFLYATALHNPMASSRMNNLNGFRSQAHFNNSSYAGTTTNTWDRSSSNTSSAPSNDNTSSAYRNAGFHGSMMNHPINSGNDDMFILSPQVDYNGRPPAGGLVTNYANTNTNTNTNNAPSGSSYSVYPPQDQQQQQQQQQNRTGNSRMYYTEELLDDARDMKEVNNNESNTPTNSSFYGHNKSILPGTNSLSSPTSSEAGKSSSAFHLPPSRVSGEYDSTSSITSTNTTTTTAERRQSLVMSGAGNTSRVSSPRHHPYMSPGKVYTPSIMSTLQSYRQSDYNKEDRSELETTAATNDLNRHP</sequence>
<dbReference type="SUPFAM" id="SSF54616">
    <property type="entry name" value="DNA-binding domain of Mlu1-box binding protein MBP1"/>
    <property type="match status" value="1"/>
</dbReference>
<feature type="compositionally biased region" description="Low complexity" evidence="5">
    <location>
        <begin position="432"/>
        <end position="442"/>
    </location>
</feature>
<feature type="compositionally biased region" description="Low complexity" evidence="5">
    <location>
        <begin position="521"/>
        <end position="534"/>
    </location>
</feature>
<keyword evidence="2" id="KW-0805">Transcription regulation</keyword>
<dbReference type="OrthoDB" id="5407653at2759"/>
<keyword evidence="3" id="KW-0238">DNA-binding</keyword>
<evidence type="ECO:0000259" key="6">
    <source>
        <dbReference type="PROSITE" id="PS51299"/>
    </source>
</evidence>
<protein>
    <recommendedName>
        <fullName evidence="6">HTH APSES-type domain-containing protein</fullName>
    </recommendedName>
</protein>
<dbReference type="Pfam" id="PF04383">
    <property type="entry name" value="KilA-N"/>
    <property type="match status" value="1"/>
</dbReference>
<dbReference type="Gene3D" id="3.10.260.10">
    <property type="entry name" value="Transcription regulator HTH, APSES-type DNA-binding domain"/>
    <property type="match status" value="1"/>
</dbReference>
<dbReference type="AlphaFoldDB" id="A0A8H7RJQ9"/>
<dbReference type="Proteomes" id="UP000603453">
    <property type="component" value="Unassembled WGS sequence"/>
</dbReference>
<reference evidence="7" key="1">
    <citation type="submission" date="2020-12" db="EMBL/GenBank/DDBJ databases">
        <title>Metabolic potential, ecology and presence of endohyphal bacteria is reflected in genomic diversity of Mucoromycotina.</title>
        <authorList>
            <person name="Muszewska A."/>
            <person name="Okrasinska A."/>
            <person name="Steczkiewicz K."/>
            <person name="Drgas O."/>
            <person name="Orlowska M."/>
            <person name="Perlinska-Lenart U."/>
            <person name="Aleksandrzak-Piekarczyk T."/>
            <person name="Szatraj K."/>
            <person name="Zielenkiewicz U."/>
            <person name="Pilsyk S."/>
            <person name="Malc E."/>
            <person name="Mieczkowski P."/>
            <person name="Kruszewska J.S."/>
            <person name="Biernat P."/>
            <person name="Pawlowska J."/>
        </authorList>
    </citation>
    <scope>NUCLEOTIDE SEQUENCE</scope>
    <source>
        <strain evidence="7">WA0000017839</strain>
    </source>
</reference>
<dbReference type="PANTHER" id="PTHR47792:SF1">
    <property type="entry name" value="PROTEIN SOK2-RELATED"/>
    <property type="match status" value="1"/>
</dbReference>
<feature type="domain" description="HTH APSES-type" evidence="6">
    <location>
        <begin position="203"/>
        <end position="309"/>
    </location>
</feature>
<evidence type="ECO:0000313" key="8">
    <source>
        <dbReference type="Proteomes" id="UP000603453"/>
    </source>
</evidence>
<evidence type="ECO:0000256" key="1">
    <source>
        <dbReference type="ARBA" id="ARBA00007247"/>
    </source>
</evidence>
<feature type="region of interest" description="Disordered" evidence="5">
    <location>
        <begin position="341"/>
        <end position="366"/>
    </location>
</feature>
<keyword evidence="8" id="KW-1185">Reference proteome</keyword>
<dbReference type="PANTHER" id="PTHR47792">
    <property type="entry name" value="PROTEIN SOK2-RELATED"/>
    <property type="match status" value="1"/>
</dbReference>
<feature type="compositionally biased region" description="Polar residues" evidence="5">
    <location>
        <begin position="570"/>
        <end position="581"/>
    </location>
</feature>
<feature type="non-terminal residue" evidence="7">
    <location>
        <position position="1"/>
    </location>
</feature>
<dbReference type="InterPro" id="IPR029790">
    <property type="entry name" value="EFG1/Phd1/StuA"/>
</dbReference>
<feature type="compositionally biased region" description="Basic and acidic residues" evidence="5">
    <location>
        <begin position="29"/>
        <end position="47"/>
    </location>
</feature>
<comment type="caution">
    <text evidence="7">The sequence shown here is derived from an EMBL/GenBank/DDBJ whole genome shotgun (WGS) entry which is preliminary data.</text>
</comment>
<feature type="compositionally biased region" description="Low complexity" evidence="5">
    <location>
        <begin position="468"/>
        <end position="478"/>
    </location>
</feature>
<accession>A0A8H7RJQ9</accession>
<dbReference type="InterPro" id="IPR003163">
    <property type="entry name" value="Tscrpt_reg_HTH_APSES-type"/>
</dbReference>
<feature type="compositionally biased region" description="Low complexity" evidence="5">
    <location>
        <begin position="406"/>
        <end position="420"/>
    </location>
</feature>